<reference evidence="10" key="1">
    <citation type="submission" date="2022-12" db="EMBL/GenBank/DDBJ databases">
        <title>Draft genome assemblies for two species of Escallonia (Escalloniales).</title>
        <authorList>
            <person name="Chanderbali A."/>
            <person name="Dervinis C."/>
            <person name="Anghel I."/>
            <person name="Soltis D."/>
            <person name="Soltis P."/>
            <person name="Zapata F."/>
        </authorList>
    </citation>
    <scope>NUCLEOTIDE SEQUENCE</scope>
    <source>
        <strain evidence="10">UCBG64.0493</strain>
        <tissue evidence="10">Leaf</tissue>
    </source>
</reference>
<gene>
    <name evidence="10" type="ORF">RJ639_031543</name>
</gene>
<sequence length="221" mass="24045">MLGFAEGLCWARTAERQTSRMRLAYLKSVLKQDVGFFDTQAADSSTTYQVVSTISSDSSTIQVAIGEKIPNCLAYLSSFFFCLIFAFTLSWSLTLAALPFTLMYVLPGLGFGKLMMDVGTKMVDSYGVAGGIAEQAISSIRTVYSYVGERQTINWFNNALERTMTLGIKQGSARGLMIGSMGIVYVSWGFQAWFGCILVTEKGEKGGNIFIAGFNCLMGGT</sequence>
<comment type="caution">
    <text evidence="10">The sequence shown here is derived from an EMBL/GenBank/DDBJ whole genome shotgun (WGS) entry which is preliminary data.</text>
</comment>
<keyword evidence="5 8" id="KW-1133">Transmembrane helix</keyword>
<keyword evidence="7" id="KW-0325">Glycoprotein</keyword>
<dbReference type="SUPFAM" id="SSF90123">
    <property type="entry name" value="ABC transporter transmembrane region"/>
    <property type="match status" value="1"/>
</dbReference>
<proteinExistence type="inferred from homology"/>
<keyword evidence="3 8" id="KW-0812">Transmembrane</keyword>
<feature type="domain" description="ABC transmembrane type-1" evidence="9">
    <location>
        <begin position="1"/>
        <end position="221"/>
    </location>
</feature>
<dbReference type="Pfam" id="PF00664">
    <property type="entry name" value="ABC_membrane"/>
    <property type="match status" value="1"/>
</dbReference>
<dbReference type="AlphaFoldDB" id="A0AA89BBD7"/>
<evidence type="ECO:0000313" key="11">
    <source>
        <dbReference type="Proteomes" id="UP001188597"/>
    </source>
</evidence>
<evidence type="ECO:0000256" key="8">
    <source>
        <dbReference type="SAM" id="Phobius"/>
    </source>
</evidence>
<dbReference type="InterPro" id="IPR036640">
    <property type="entry name" value="ABC1_TM_sf"/>
</dbReference>
<feature type="transmembrane region" description="Helical" evidence="8">
    <location>
        <begin position="78"/>
        <end position="106"/>
    </location>
</feature>
<dbReference type="PROSITE" id="PS50929">
    <property type="entry name" value="ABC_TM1F"/>
    <property type="match status" value="1"/>
</dbReference>
<evidence type="ECO:0000256" key="1">
    <source>
        <dbReference type="ARBA" id="ARBA00007577"/>
    </source>
</evidence>
<dbReference type="CDD" id="cd18577">
    <property type="entry name" value="ABC_6TM_Pgp_ABCB1_D1_like"/>
    <property type="match status" value="1"/>
</dbReference>
<evidence type="ECO:0000256" key="3">
    <source>
        <dbReference type="ARBA" id="ARBA00022692"/>
    </source>
</evidence>
<keyword evidence="6 8" id="KW-0472">Membrane</keyword>
<evidence type="ECO:0000256" key="4">
    <source>
        <dbReference type="ARBA" id="ARBA00022737"/>
    </source>
</evidence>
<evidence type="ECO:0000259" key="9">
    <source>
        <dbReference type="PROSITE" id="PS50929"/>
    </source>
</evidence>
<dbReference type="GO" id="GO:0016020">
    <property type="term" value="C:membrane"/>
    <property type="evidence" value="ECO:0007669"/>
    <property type="project" value="InterPro"/>
</dbReference>
<keyword evidence="4" id="KW-0677">Repeat</keyword>
<dbReference type="PANTHER" id="PTHR45136:SF2">
    <property type="entry name" value="ABC TRANSPORTER DOMAIN-CONTAINING PROTEIN"/>
    <property type="match status" value="1"/>
</dbReference>
<keyword evidence="11" id="KW-1185">Reference proteome</keyword>
<keyword evidence="2" id="KW-0813">Transport</keyword>
<organism evidence="10 11">
    <name type="scientific">Escallonia herrerae</name>
    <dbReference type="NCBI Taxonomy" id="1293975"/>
    <lineage>
        <taxon>Eukaryota</taxon>
        <taxon>Viridiplantae</taxon>
        <taxon>Streptophyta</taxon>
        <taxon>Embryophyta</taxon>
        <taxon>Tracheophyta</taxon>
        <taxon>Spermatophyta</taxon>
        <taxon>Magnoliopsida</taxon>
        <taxon>eudicotyledons</taxon>
        <taxon>Gunneridae</taxon>
        <taxon>Pentapetalae</taxon>
        <taxon>asterids</taxon>
        <taxon>campanulids</taxon>
        <taxon>Escalloniales</taxon>
        <taxon>Escalloniaceae</taxon>
        <taxon>Escallonia</taxon>
    </lineage>
</organism>
<evidence type="ECO:0000313" key="10">
    <source>
        <dbReference type="EMBL" id="KAK3037124.1"/>
    </source>
</evidence>
<evidence type="ECO:0000256" key="7">
    <source>
        <dbReference type="ARBA" id="ARBA00023180"/>
    </source>
</evidence>
<dbReference type="GO" id="GO:0005524">
    <property type="term" value="F:ATP binding"/>
    <property type="evidence" value="ECO:0007669"/>
    <property type="project" value="InterPro"/>
</dbReference>
<dbReference type="PANTHER" id="PTHR45136">
    <property type="entry name" value="ABC TRANSPORTER DOMAIN-CONTAINING PROTEIN"/>
    <property type="match status" value="1"/>
</dbReference>
<comment type="similarity">
    <text evidence="1">Belongs to the ABC transporter superfamily. ABCB family. Multidrug resistance exporter (TC 3.A.1.201) subfamily.</text>
</comment>
<name>A0AA89BBD7_9ASTE</name>
<accession>A0AA89BBD7</accession>
<evidence type="ECO:0000256" key="5">
    <source>
        <dbReference type="ARBA" id="ARBA00022989"/>
    </source>
</evidence>
<dbReference type="GO" id="GO:0140359">
    <property type="term" value="F:ABC-type transporter activity"/>
    <property type="evidence" value="ECO:0007669"/>
    <property type="project" value="InterPro"/>
</dbReference>
<dbReference type="EMBL" id="JAVXUP010000129">
    <property type="protein sequence ID" value="KAK3037124.1"/>
    <property type="molecule type" value="Genomic_DNA"/>
</dbReference>
<protein>
    <recommendedName>
        <fullName evidence="9">ABC transmembrane type-1 domain-containing protein</fullName>
    </recommendedName>
</protein>
<dbReference type="InterPro" id="IPR011527">
    <property type="entry name" value="ABC1_TM_dom"/>
</dbReference>
<dbReference type="Proteomes" id="UP001188597">
    <property type="component" value="Unassembled WGS sequence"/>
</dbReference>
<evidence type="ECO:0000256" key="2">
    <source>
        <dbReference type="ARBA" id="ARBA00022448"/>
    </source>
</evidence>
<dbReference type="Gene3D" id="1.20.1560.10">
    <property type="entry name" value="ABC transporter type 1, transmembrane domain"/>
    <property type="match status" value="1"/>
</dbReference>
<evidence type="ECO:0000256" key="6">
    <source>
        <dbReference type="ARBA" id="ARBA00023136"/>
    </source>
</evidence>